<reference evidence="12" key="1">
    <citation type="submission" date="2020-11" db="EMBL/GenBank/DDBJ databases">
        <authorList>
            <consortium name="DOE Joint Genome Institute"/>
            <person name="Ahrendt S."/>
            <person name="Riley R."/>
            <person name="Andreopoulos W."/>
            <person name="Labutti K."/>
            <person name="Pangilinan J."/>
            <person name="Ruiz-Duenas F.J."/>
            <person name="Barrasa J.M."/>
            <person name="Sanchez-Garcia M."/>
            <person name="Camarero S."/>
            <person name="Miyauchi S."/>
            <person name="Serrano A."/>
            <person name="Linde D."/>
            <person name="Babiker R."/>
            <person name="Drula E."/>
            <person name="Ayuso-Fernandez I."/>
            <person name="Pacheco R."/>
            <person name="Padilla G."/>
            <person name="Ferreira P."/>
            <person name="Barriuso J."/>
            <person name="Kellner H."/>
            <person name="Castanera R."/>
            <person name="Alfaro M."/>
            <person name="Ramirez L."/>
            <person name="Pisabarro A.G."/>
            <person name="Kuo A."/>
            <person name="Tritt A."/>
            <person name="Lipzen A."/>
            <person name="He G."/>
            <person name="Yan M."/>
            <person name="Ng V."/>
            <person name="Cullen D."/>
            <person name="Martin F."/>
            <person name="Rosso M.-N."/>
            <person name="Henrissat B."/>
            <person name="Hibbett D."/>
            <person name="Martinez A.T."/>
            <person name="Grigoriev I.V."/>
        </authorList>
    </citation>
    <scope>NUCLEOTIDE SEQUENCE</scope>
    <source>
        <strain evidence="12">CBS 506.95</strain>
    </source>
</reference>
<sequence length="484" mass="55884">MFKGGQTTSPDVSLPHVTNSHLLSYPNTLNFYERPPLFDVTVEEFETCALDRLRILAEIESSLARNRNWDELSTVTKTQCDKYLPLNSHRSIRFTDLEAERKKDHLSHFVLRLAFCRSEDLRRRFVKSETLLFKVRYEIALTEDREAFLGSRDFNWTIVPSQEQTQLKEDLERAFIGSKSEFERTKYYKVKWTRVPDLVEKRKVFLKGGWAYVPTKEQSSIVFHEFESHLEKTLETTARLLPRLDEDTRLLPILNNISQGFLAGVSSEWAGASGSDNADEIKAEMIDEIARRSFPLCMRMHHEKLRKDKHLKHFGRLEYGLFLKVLGLSIEEAIVFWRKSFSRIEDDKFNKEYKYNIRHSYGLEGKRANYPARSCIQLLAPGSSEHGCPYRNFDEDNLPTTLISVYGPQGLRSSDIREVTDTVKGKHYHVACTRVFELTHASCGVNKGDGIGGGESVTHPNQYAARSMELRKPKESKDAMQVDP</sequence>
<dbReference type="GO" id="GO:0006270">
    <property type="term" value="P:DNA replication initiation"/>
    <property type="evidence" value="ECO:0007669"/>
    <property type="project" value="TreeGrafter"/>
</dbReference>
<keyword evidence="4 9" id="KW-0235">DNA replication</keyword>
<dbReference type="Proteomes" id="UP000807306">
    <property type="component" value="Unassembled WGS sequence"/>
</dbReference>
<keyword evidence="5 9" id="KW-0479">Metal-binding</keyword>
<dbReference type="GO" id="GO:0046872">
    <property type="term" value="F:metal ion binding"/>
    <property type="evidence" value="ECO:0007669"/>
    <property type="project" value="UniProtKB-UniRule"/>
</dbReference>
<dbReference type="OrthoDB" id="421393at2759"/>
<name>A0A9P6JTD8_9AGAR</name>
<dbReference type="PANTHER" id="PTHR10537">
    <property type="entry name" value="DNA PRIMASE LARGE SUBUNIT"/>
    <property type="match status" value="1"/>
</dbReference>
<evidence type="ECO:0000313" key="12">
    <source>
        <dbReference type="EMBL" id="KAF9532246.1"/>
    </source>
</evidence>
<feature type="binding site" evidence="10">
    <location>
        <position position="297"/>
    </location>
    <ligand>
        <name>[4Fe-4S] cluster</name>
        <dbReference type="ChEBI" id="CHEBI:49883"/>
    </ligand>
</feature>
<dbReference type="GO" id="GO:0005658">
    <property type="term" value="C:alpha DNA polymerase:primase complex"/>
    <property type="evidence" value="ECO:0007669"/>
    <property type="project" value="UniProtKB-ARBA"/>
</dbReference>
<dbReference type="PANTHER" id="PTHR10537:SF3">
    <property type="entry name" value="DNA PRIMASE LARGE SUBUNIT"/>
    <property type="match status" value="1"/>
</dbReference>
<dbReference type="Pfam" id="PF04104">
    <property type="entry name" value="DNA_primase_lrg"/>
    <property type="match status" value="1"/>
</dbReference>
<evidence type="ECO:0000256" key="9">
    <source>
        <dbReference type="PIRNR" id="PIRNR009449"/>
    </source>
</evidence>
<keyword evidence="6 9" id="KW-0408">Iron</keyword>
<keyword evidence="2 9" id="KW-0004">4Fe-4S</keyword>
<accession>A0A9P6JTD8</accession>
<dbReference type="InterPro" id="IPR007238">
    <property type="entry name" value="DNA_primase_lsu_euk/arc"/>
</dbReference>
<dbReference type="GO" id="GO:0006269">
    <property type="term" value="P:DNA replication, synthesis of primer"/>
    <property type="evidence" value="ECO:0007669"/>
    <property type="project" value="UniProtKB-KW"/>
</dbReference>
<comment type="function">
    <text evidence="9">DNA primase is the polymerase that synthesizes small RNA primers for the Okazaki fragments made during discontinuous DNA replication.</text>
</comment>
<organism evidence="12 13">
    <name type="scientific">Crepidotus variabilis</name>
    <dbReference type="NCBI Taxonomy" id="179855"/>
    <lineage>
        <taxon>Eukaryota</taxon>
        <taxon>Fungi</taxon>
        <taxon>Dikarya</taxon>
        <taxon>Basidiomycota</taxon>
        <taxon>Agaricomycotina</taxon>
        <taxon>Agaricomycetes</taxon>
        <taxon>Agaricomycetidae</taxon>
        <taxon>Agaricales</taxon>
        <taxon>Agaricineae</taxon>
        <taxon>Crepidotaceae</taxon>
        <taxon>Crepidotus</taxon>
    </lineage>
</organism>
<dbReference type="EMBL" id="MU157832">
    <property type="protein sequence ID" value="KAF9532246.1"/>
    <property type="molecule type" value="Genomic_DNA"/>
</dbReference>
<evidence type="ECO:0000256" key="8">
    <source>
        <dbReference type="ARBA" id="ARBA00023125"/>
    </source>
</evidence>
<comment type="caution">
    <text evidence="12">The sequence shown here is derived from an EMBL/GenBank/DDBJ whole genome shotgun (WGS) entry which is preliminary data.</text>
</comment>
<gene>
    <name evidence="12" type="ORF">CPB83DRAFT_847508</name>
</gene>
<evidence type="ECO:0000256" key="2">
    <source>
        <dbReference type="ARBA" id="ARBA00022485"/>
    </source>
</evidence>
<feature type="binding site" evidence="10">
    <location>
        <position position="432"/>
    </location>
    <ligand>
        <name>[4Fe-4S] cluster</name>
        <dbReference type="ChEBI" id="CHEBI:49883"/>
    </ligand>
</feature>
<dbReference type="GO" id="GO:0003677">
    <property type="term" value="F:DNA binding"/>
    <property type="evidence" value="ECO:0007669"/>
    <property type="project" value="UniProtKB-UniRule"/>
</dbReference>
<keyword evidence="13" id="KW-1185">Reference proteome</keyword>
<evidence type="ECO:0000256" key="3">
    <source>
        <dbReference type="ARBA" id="ARBA00022515"/>
    </source>
</evidence>
<comment type="cofactor">
    <cofactor evidence="9">
        <name>[4Fe-4S] cluster</name>
        <dbReference type="ChEBI" id="CHEBI:49883"/>
    </cofactor>
    <text evidence="9">Binds 1 [4Fe-4S] cluster.</text>
</comment>
<evidence type="ECO:0000256" key="6">
    <source>
        <dbReference type="ARBA" id="ARBA00023004"/>
    </source>
</evidence>
<dbReference type="PIRSF" id="PIRSF009449">
    <property type="entry name" value="DNA_primase_large_subunit"/>
    <property type="match status" value="1"/>
</dbReference>
<dbReference type="GO" id="GO:0051539">
    <property type="term" value="F:4 iron, 4 sulfur cluster binding"/>
    <property type="evidence" value="ECO:0007669"/>
    <property type="project" value="UniProtKB-UniRule"/>
</dbReference>
<dbReference type="Pfam" id="PF26466">
    <property type="entry name" value="DNA_primase_lrg_N"/>
    <property type="match status" value="1"/>
</dbReference>
<evidence type="ECO:0000256" key="5">
    <source>
        <dbReference type="ARBA" id="ARBA00022723"/>
    </source>
</evidence>
<comment type="similarity">
    <text evidence="1 9">Belongs to the eukaryotic-type primase large subunit family.</text>
</comment>
<protein>
    <recommendedName>
        <fullName evidence="9">DNA primase large subunit</fullName>
    </recommendedName>
</protein>
<evidence type="ECO:0000313" key="13">
    <source>
        <dbReference type="Proteomes" id="UP000807306"/>
    </source>
</evidence>
<evidence type="ECO:0000259" key="11">
    <source>
        <dbReference type="Pfam" id="PF04104"/>
    </source>
</evidence>
<evidence type="ECO:0000256" key="10">
    <source>
        <dbReference type="PIRSR" id="PIRSR009449-1"/>
    </source>
</evidence>
<evidence type="ECO:0000256" key="4">
    <source>
        <dbReference type="ARBA" id="ARBA00022705"/>
    </source>
</evidence>
<dbReference type="Gene3D" id="1.20.930.80">
    <property type="match status" value="1"/>
</dbReference>
<evidence type="ECO:0000256" key="7">
    <source>
        <dbReference type="ARBA" id="ARBA00023014"/>
    </source>
</evidence>
<dbReference type="CDD" id="cd07322">
    <property type="entry name" value="PriL_PriS_Eukaryotic"/>
    <property type="match status" value="1"/>
</dbReference>
<keyword evidence="3 9" id="KW-0639">Primosome</keyword>
<feature type="domain" description="DNA primase large subunit C-terminal" evidence="11">
    <location>
        <begin position="287"/>
        <end position="463"/>
    </location>
</feature>
<keyword evidence="7 9" id="KW-0411">Iron-sulfur</keyword>
<feature type="binding site" evidence="10">
    <location>
        <position position="375"/>
    </location>
    <ligand>
        <name>[4Fe-4S] cluster</name>
        <dbReference type="ChEBI" id="CHEBI:49883"/>
    </ligand>
</feature>
<feature type="binding site" evidence="10">
    <location>
        <position position="388"/>
    </location>
    <ligand>
        <name>[4Fe-4S] cluster</name>
        <dbReference type="ChEBI" id="CHEBI:49883"/>
    </ligand>
</feature>
<keyword evidence="8 9" id="KW-0238">DNA-binding</keyword>
<evidence type="ECO:0000256" key="1">
    <source>
        <dbReference type="ARBA" id="ARBA00010564"/>
    </source>
</evidence>
<dbReference type="InterPro" id="IPR058560">
    <property type="entry name" value="DNA_primase_C"/>
</dbReference>
<dbReference type="InterPro" id="IPR016558">
    <property type="entry name" value="DNA_primase_lsu_euk"/>
</dbReference>
<dbReference type="AlphaFoldDB" id="A0A9P6JTD8"/>
<proteinExistence type="inferred from homology"/>